<feature type="region of interest" description="Disordered" evidence="1">
    <location>
        <begin position="201"/>
        <end position="220"/>
    </location>
</feature>
<dbReference type="Gene3D" id="1.10.510.10">
    <property type="entry name" value="Transferase(Phosphotransferase) domain 1"/>
    <property type="match status" value="2"/>
</dbReference>
<reference evidence="3" key="2">
    <citation type="submission" date="2020-10" db="EMBL/GenBank/DDBJ databases">
        <authorList>
            <person name="Peck L.D."/>
            <person name="Nowell R.W."/>
            <person name="Flood J."/>
            <person name="Ryan M.J."/>
            <person name="Barraclough T.G."/>
        </authorList>
    </citation>
    <scope>NUCLEOTIDE SEQUENCE</scope>
    <source>
        <strain evidence="3">IMI 127659i</strain>
    </source>
</reference>
<gene>
    <name evidence="3" type="ORF">H9Q72_007277</name>
</gene>
<feature type="domain" description="Protein kinase" evidence="2">
    <location>
        <begin position="17"/>
        <end position="378"/>
    </location>
</feature>
<name>A0A9P7HW13_9HYPO</name>
<protein>
    <recommendedName>
        <fullName evidence="2">Protein kinase domain-containing protein</fullName>
    </recommendedName>
</protein>
<evidence type="ECO:0000259" key="2">
    <source>
        <dbReference type="PROSITE" id="PS50011"/>
    </source>
</evidence>
<dbReference type="Pfam" id="PF06985">
    <property type="entry name" value="HET"/>
    <property type="match status" value="1"/>
</dbReference>
<evidence type="ECO:0000256" key="1">
    <source>
        <dbReference type="SAM" id="MobiDB-lite"/>
    </source>
</evidence>
<dbReference type="Pfam" id="PF00069">
    <property type="entry name" value="Pkinase"/>
    <property type="match status" value="1"/>
</dbReference>
<organism evidence="3 4">
    <name type="scientific">Fusarium xylarioides</name>
    <dbReference type="NCBI Taxonomy" id="221167"/>
    <lineage>
        <taxon>Eukaryota</taxon>
        <taxon>Fungi</taxon>
        <taxon>Dikarya</taxon>
        <taxon>Ascomycota</taxon>
        <taxon>Pezizomycotina</taxon>
        <taxon>Sordariomycetes</taxon>
        <taxon>Hypocreomycetidae</taxon>
        <taxon>Hypocreales</taxon>
        <taxon>Nectriaceae</taxon>
        <taxon>Fusarium</taxon>
        <taxon>Fusarium fujikuroi species complex</taxon>
    </lineage>
</organism>
<dbReference type="InterPro" id="IPR010730">
    <property type="entry name" value="HET"/>
</dbReference>
<comment type="caution">
    <text evidence="3">The sequence shown here is derived from an EMBL/GenBank/DDBJ whole genome shotgun (WGS) entry which is preliminary data.</text>
</comment>
<dbReference type="PANTHER" id="PTHR33112">
    <property type="entry name" value="DOMAIN PROTEIN, PUTATIVE-RELATED"/>
    <property type="match status" value="1"/>
</dbReference>
<accession>A0A9P7HW13</accession>
<dbReference type="OrthoDB" id="4062651at2759"/>
<feature type="region of interest" description="Disordered" evidence="1">
    <location>
        <begin position="424"/>
        <end position="461"/>
    </location>
</feature>
<dbReference type="SUPFAM" id="SSF56112">
    <property type="entry name" value="Protein kinase-like (PK-like)"/>
    <property type="match status" value="1"/>
</dbReference>
<dbReference type="Pfam" id="PF07714">
    <property type="entry name" value="PK_Tyr_Ser-Thr"/>
    <property type="match status" value="1"/>
</dbReference>
<dbReference type="InterPro" id="IPR011009">
    <property type="entry name" value="Kinase-like_dom_sf"/>
</dbReference>
<dbReference type="SMART" id="SM00220">
    <property type="entry name" value="S_TKc"/>
    <property type="match status" value="1"/>
</dbReference>
<keyword evidence="4" id="KW-1185">Reference proteome</keyword>
<dbReference type="AlphaFoldDB" id="A0A9P7HW13"/>
<dbReference type="EMBL" id="JADFTT010000238">
    <property type="protein sequence ID" value="KAG5764622.1"/>
    <property type="molecule type" value="Genomic_DNA"/>
</dbReference>
<feature type="compositionally biased region" description="Acidic residues" evidence="1">
    <location>
        <begin position="203"/>
        <end position="214"/>
    </location>
</feature>
<dbReference type="InterPro" id="IPR000719">
    <property type="entry name" value="Prot_kinase_dom"/>
</dbReference>
<dbReference type="PANTHER" id="PTHR33112:SF10">
    <property type="entry name" value="TOL"/>
    <property type="match status" value="1"/>
</dbReference>
<dbReference type="PROSITE" id="PS50011">
    <property type="entry name" value="PROTEIN_KINASE_DOM"/>
    <property type="match status" value="1"/>
</dbReference>
<evidence type="ECO:0000313" key="4">
    <source>
        <dbReference type="Proteomes" id="UP000750502"/>
    </source>
</evidence>
<dbReference type="GO" id="GO:0005524">
    <property type="term" value="F:ATP binding"/>
    <property type="evidence" value="ECO:0007669"/>
    <property type="project" value="InterPro"/>
</dbReference>
<feature type="compositionally biased region" description="Polar residues" evidence="1">
    <location>
        <begin position="452"/>
        <end position="461"/>
    </location>
</feature>
<proteinExistence type="predicted"/>
<dbReference type="Proteomes" id="UP000750502">
    <property type="component" value="Unassembled WGS sequence"/>
</dbReference>
<dbReference type="GO" id="GO:0004672">
    <property type="term" value="F:protein kinase activity"/>
    <property type="evidence" value="ECO:0007669"/>
    <property type="project" value="InterPro"/>
</dbReference>
<dbReference type="InterPro" id="IPR001245">
    <property type="entry name" value="Ser-Thr/Tyr_kinase_cat_dom"/>
</dbReference>
<sequence>MECSSQEFHPKHILPFIEKGTTQKDGHFSTVFEAVIHPSHQIGRGSLKPNIDQTRVALKELKGLSEPNYNVHVSWLNEANALFQIAELRHKHLISQATAFKQGERRFIVLEWADGGTLRDIWQKESHDRSILDGGKVMRVLEELTGIAGALSKLHGTNTKTRTAKAISADLRKKNPTSRSKTIFSQGHGDRLTVPKIRFEGVSSDDDYDSSDTGEEQHWRHGDLKPDNILHFKDEKSPWLGTLKIADLGLAKQHAFATTQRQDPTQQKYTTSHYEAPEVITTMNSRVPRSRRYDIWSMGCIIFEYTVWLLYGYEEGLRSFYDEGKDIDAHRETLYFTADLSTRQAQVSDAARRWISHILEVDPECNRATPSVIKDLVMLVRDKLLVIDLPKENMSQDDIKRCRASADDLERTLQKIKRTAIDDEHRGGKYLSSGESRNGISAPRPQKVRRQSFLSTSSGSASKPSNLFNNTWNLMEDKAISLGVLKRHETAITDRIRSQETTKLCDECRQLDYRSDDPIMRDTLGTMRTKTKQCALHRLVCRAIPPSAYDESDVKQIRRSDSTLIIDTAKTPLLSLFKISDKSKKNYLYSDDIHLGLPKLFEPNTTPFYDLLMTWIQDCDSHHSQCYRADRSCVQVPTRLIEVGQADGGGSKVFLREAAHVMSPTGRELRYIALSHPWGDGRNHDHFCTTKENLDSRLSAGIKIENLPSTFRHAVDVTRALGVPYLWIDSLCIVQGPDGDFDTEAKRMEAVFSSAYCVIAASRANGTSSGFLWKRSEREVVRLDGYLAHDSVYVCEAIDDFQHDVIEGALNKRGWVLQERALAPRTIYFTENQTYWECGQGVRCETLTKLTNSQASFLGDPNFPKLAMRSTRGAKIRFYESLYRQYSNLNFTKVHDRPIAIAGLEQRLVSAFKTEGGYGVFNGAFFGRSLLWTRDTQRSDGLKLINFPRDQKFRVPTWSWTAYEGPITYFDIPFDHVKWTYNTAEGRIQSPWTTMESDSTSFSLHTGEQNGRIDLTAQAREILELESAETQGKVIYDEGKSQPGVRKLCVIVGHEKSKDESYGIQDQEYYALLIAPSDDLSNSFYRRVGVGRLLESCIDFGKPECRVYIS</sequence>
<reference evidence="3" key="1">
    <citation type="journal article" date="2020" name="bioRxiv">
        <title>Historical genomics reveals the evolutionary mechanisms behind multiple outbreaks of the host-specific coffee wilt pathogen Fusarium xylarioides.</title>
        <authorList>
            <person name="Peck D."/>
            <person name="Nowell R.W."/>
            <person name="Flood J."/>
            <person name="Ryan M.J."/>
            <person name="Barraclough T.G."/>
        </authorList>
    </citation>
    <scope>NUCLEOTIDE SEQUENCE</scope>
    <source>
        <strain evidence="3">IMI 127659i</strain>
    </source>
</reference>
<evidence type="ECO:0000313" key="3">
    <source>
        <dbReference type="EMBL" id="KAG5764622.1"/>
    </source>
</evidence>